<dbReference type="AlphaFoldDB" id="A0A124GNR3"/>
<comment type="caution">
    <text evidence="1">The sequence shown here is derived from an EMBL/GenBank/DDBJ whole genome shotgun (WGS) entry which is preliminary data.</text>
</comment>
<keyword evidence="1" id="KW-0496">Mitochondrion</keyword>
<sequence>MIPKMWVVGSEKKELPRVVSLVVSGCVNIQPAIGRSSWFRMFPYGIALECHPSSLCLMFGRIICLWSSSPHL</sequence>
<proteinExistence type="predicted"/>
<evidence type="ECO:0000313" key="1">
    <source>
        <dbReference type="EMBL" id="KUM49641.1"/>
    </source>
</evidence>
<name>A0A124GNR3_PICGL</name>
<reference evidence="1" key="1">
    <citation type="journal article" date="2015" name="Genome Biol. Evol.">
        <title>Organellar Genomes of White Spruce (Picea glauca): Assembly and Annotation.</title>
        <authorList>
            <person name="Jackman S.D."/>
            <person name="Warren R.L."/>
            <person name="Gibb E.A."/>
            <person name="Vandervalk B.P."/>
            <person name="Mohamadi H."/>
            <person name="Chu J."/>
            <person name="Raymond A."/>
            <person name="Pleasance S."/>
            <person name="Coope R."/>
            <person name="Wildung M.R."/>
            <person name="Ritland C.E."/>
            <person name="Bousquet J."/>
            <person name="Jones S.J."/>
            <person name="Bohlmann J."/>
            <person name="Birol I."/>
        </authorList>
    </citation>
    <scope>NUCLEOTIDE SEQUENCE [LARGE SCALE GENOMIC DNA]</scope>
    <source>
        <tissue evidence="1">Flushing bud</tissue>
    </source>
</reference>
<geneLocation type="mitochondrion" evidence="1"/>
<accession>A0A124GNR3</accession>
<gene>
    <name evidence="1" type="ORF">ABT39_MTgene2867</name>
</gene>
<organism evidence="1">
    <name type="scientific">Picea glauca</name>
    <name type="common">White spruce</name>
    <name type="synonym">Pinus glauca</name>
    <dbReference type="NCBI Taxonomy" id="3330"/>
    <lineage>
        <taxon>Eukaryota</taxon>
        <taxon>Viridiplantae</taxon>
        <taxon>Streptophyta</taxon>
        <taxon>Embryophyta</taxon>
        <taxon>Tracheophyta</taxon>
        <taxon>Spermatophyta</taxon>
        <taxon>Pinopsida</taxon>
        <taxon>Pinidae</taxon>
        <taxon>Conifers I</taxon>
        <taxon>Pinales</taxon>
        <taxon>Pinaceae</taxon>
        <taxon>Picea</taxon>
    </lineage>
</organism>
<dbReference type="EMBL" id="LKAM01000002">
    <property type="protein sequence ID" value="KUM49641.1"/>
    <property type="molecule type" value="Genomic_DNA"/>
</dbReference>
<protein>
    <submittedName>
        <fullName evidence="1">Uncharacterized protein</fullName>
    </submittedName>
</protein>